<dbReference type="Pfam" id="PF13407">
    <property type="entry name" value="Peripla_BP_4"/>
    <property type="match status" value="1"/>
</dbReference>
<dbReference type="EMBL" id="CP010086">
    <property type="protein sequence ID" value="AJH00951.1"/>
    <property type="molecule type" value="Genomic_DNA"/>
</dbReference>
<dbReference type="InterPro" id="IPR044085">
    <property type="entry name" value="MglB-like_PBP1"/>
</dbReference>
<evidence type="ECO:0000256" key="1">
    <source>
        <dbReference type="ARBA" id="ARBA00004196"/>
    </source>
</evidence>
<dbReference type="STRING" id="1520.LF65_04411"/>
<evidence type="ECO:0000256" key="6">
    <source>
        <dbReference type="ARBA" id="ARBA00022764"/>
    </source>
</evidence>
<keyword evidence="2" id="KW-0813">Transport</keyword>
<gene>
    <name evidence="11" type="ORF">LF65_04411</name>
</gene>
<dbReference type="RefSeq" id="WP_041898977.1">
    <property type="nucleotide sequence ID" value="NZ_CP010086.2"/>
</dbReference>
<accession>A0A0B5QJ15</accession>
<sequence length="352" mass="39876">MKLLKKFIIIIIVTVIVMETLIEAVPLNSHNDSTNPVNVGVVFYRFDDPYVIDLRHSLEDIESRNEGIVKFNFYNSENNRDIQNQTINNLLESGNIDLLILSLVDLVNDPKELINSIKEKNIPVIFASKRILKVDENIVKSYDKAYYILPDSEQAGRLQGKLLVNLWNGNKNTIDTNKDNIMQYIVLQGGINSNSNSNESTDRTKYCIMTIREAGIKVEQLESEFCNWSEDLARDATDALLTRYGNKIEVVIANNDTMAVGAVKALQKHGYNKGNGTKNIPVVGIDAIPESLYFIQKGYMAGTVFQDPDVMANAFFDVAMHLSVKIRFECPKEYRCDESGRIIQLPFKEYMA</sequence>
<protein>
    <recommendedName>
        <fullName evidence="9">D-galactose/methyl-galactoside binding periplasmic protein MglB</fullName>
    </recommendedName>
</protein>
<evidence type="ECO:0000313" key="11">
    <source>
        <dbReference type="EMBL" id="AJH00951.1"/>
    </source>
</evidence>
<evidence type="ECO:0000313" key="12">
    <source>
        <dbReference type="Proteomes" id="UP000031866"/>
    </source>
</evidence>
<organism evidence="11 12">
    <name type="scientific">Clostridium beijerinckii</name>
    <name type="common">Clostridium MP</name>
    <dbReference type="NCBI Taxonomy" id="1520"/>
    <lineage>
        <taxon>Bacteria</taxon>
        <taxon>Bacillati</taxon>
        <taxon>Bacillota</taxon>
        <taxon>Clostridia</taxon>
        <taxon>Eubacteriales</taxon>
        <taxon>Clostridiaceae</taxon>
        <taxon>Clostridium</taxon>
    </lineage>
</organism>
<dbReference type="PANTHER" id="PTHR30036:SF2">
    <property type="entry name" value="D-GALACTOSE_METHYL-GALACTOSIDE BINDING PERIPLASMIC PROTEIN MGLB"/>
    <property type="match status" value="1"/>
</dbReference>
<keyword evidence="7" id="KW-0106">Calcium</keyword>
<dbReference type="Proteomes" id="UP000031866">
    <property type="component" value="Chromosome"/>
</dbReference>
<keyword evidence="5" id="KW-0732">Signal</keyword>
<dbReference type="Gene3D" id="3.40.50.2300">
    <property type="match status" value="2"/>
</dbReference>
<dbReference type="PANTHER" id="PTHR30036">
    <property type="entry name" value="D-XYLOSE-BINDING PERIPLASMIC PROTEIN"/>
    <property type="match status" value="1"/>
</dbReference>
<feature type="domain" description="Periplasmic binding protein" evidence="10">
    <location>
        <begin position="39"/>
        <end position="322"/>
    </location>
</feature>
<evidence type="ECO:0000256" key="9">
    <source>
        <dbReference type="ARBA" id="ARBA00034344"/>
    </source>
</evidence>
<keyword evidence="4" id="KW-0479">Metal-binding</keyword>
<evidence type="ECO:0000256" key="3">
    <source>
        <dbReference type="ARBA" id="ARBA00022597"/>
    </source>
</evidence>
<evidence type="ECO:0000259" key="10">
    <source>
        <dbReference type="Pfam" id="PF13407"/>
    </source>
</evidence>
<dbReference type="GO" id="GO:0030288">
    <property type="term" value="C:outer membrane-bounded periplasmic space"/>
    <property type="evidence" value="ECO:0007669"/>
    <property type="project" value="TreeGrafter"/>
</dbReference>
<evidence type="ECO:0000256" key="5">
    <source>
        <dbReference type="ARBA" id="ARBA00022729"/>
    </source>
</evidence>
<evidence type="ECO:0000256" key="4">
    <source>
        <dbReference type="ARBA" id="ARBA00022723"/>
    </source>
</evidence>
<dbReference type="SUPFAM" id="SSF53822">
    <property type="entry name" value="Periplasmic binding protein-like I"/>
    <property type="match status" value="1"/>
</dbReference>
<evidence type="ECO:0000256" key="8">
    <source>
        <dbReference type="ARBA" id="ARBA00034323"/>
    </source>
</evidence>
<dbReference type="AlphaFoldDB" id="A0A0B5QJ15"/>
<dbReference type="GO" id="GO:0046872">
    <property type="term" value="F:metal ion binding"/>
    <property type="evidence" value="ECO:0007669"/>
    <property type="project" value="UniProtKB-KW"/>
</dbReference>
<name>A0A0B5QJ15_CLOBE</name>
<evidence type="ECO:0000256" key="2">
    <source>
        <dbReference type="ARBA" id="ARBA00022448"/>
    </source>
</evidence>
<evidence type="ECO:0000256" key="7">
    <source>
        <dbReference type="ARBA" id="ARBA00022837"/>
    </source>
</evidence>
<keyword evidence="6" id="KW-0574">Periplasm</keyword>
<comment type="subunit">
    <text evidence="8">The ABC transporter complex is composed of one ATP-binding protein (MglA), two transmembrane proteins (MglC) and a solute-binding protein (MglB).</text>
</comment>
<dbReference type="OrthoDB" id="1892454at2"/>
<dbReference type="InterPro" id="IPR025997">
    <property type="entry name" value="SBP_2_dom"/>
</dbReference>
<keyword evidence="3" id="KW-0762">Sugar transport</keyword>
<dbReference type="InterPro" id="IPR050555">
    <property type="entry name" value="Bact_Solute-Bind_Prot2"/>
</dbReference>
<proteinExistence type="predicted"/>
<dbReference type="GO" id="GO:0030246">
    <property type="term" value="F:carbohydrate binding"/>
    <property type="evidence" value="ECO:0007669"/>
    <property type="project" value="InterPro"/>
</dbReference>
<dbReference type="KEGG" id="cbei:LF65_04411"/>
<comment type="subcellular location">
    <subcellularLocation>
        <location evidence="1">Cell envelope</location>
    </subcellularLocation>
</comment>
<dbReference type="CDD" id="cd01539">
    <property type="entry name" value="PBP1_GGBP"/>
    <property type="match status" value="1"/>
</dbReference>
<dbReference type="InterPro" id="IPR028082">
    <property type="entry name" value="Peripla_BP_I"/>
</dbReference>
<reference evidence="12" key="1">
    <citation type="submission" date="2014-12" db="EMBL/GenBank/DDBJ databases">
        <title>Genome sequence of Clostridium beijerinckii strain 59B.</title>
        <authorList>
            <person name="Little G.T."/>
            <person name="Minton N.P."/>
        </authorList>
    </citation>
    <scope>NUCLEOTIDE SEQUENCE [LARGE SCALE GENOMIC DNA]</scope>
    <source>
        <strain evidence="12">59B</strain>
    </source>
</reference>